<proteinExistence type="predicted"/>
<comment type="caution">
    <text evidence="2">The sequence shown here is derived from an EMBL/GenBank/DDBJ whole genome shotgun (WGS) entry which is preliminary data.</text>
</comment>
<keyword evidence="1" id="KW-0472">Membrane</keyword>
<name>A0AAD7I586_9AGAR</name>
<dbReference type="Proteomes" id="UP001215598">
    <property type="component" value="Unassembled WGS sequence"/>
</dbReference>
<keyword evidence="1" id="KW-0812">Transmembrane</keyword>
<dbReference type="AlphaFoldDB" id="A0AAD7I586"/>
<evidence type="ECO:0000313" key="3">
    <source>
        <dbReference type="Proteomes" id="UP001215598"/>
    </source>
</evidence>
<feature type="transmembrane region" description="Helical" evidence="1">
    <location>
        <begin position="201"/>
        <end position="223"/>
    </location>
</feature>
<sequence>THGSFICMGRFVSHNGHPIATKKRLQTCDHTFAIQQIEAEDITDKSNSDTLSKGVAFLQGLWFVAQCLTHFFQYLPVTQLEVATLTFAVLNVLIWSFWWAKPLNVERPIVVGSTEELQDAEPIIPPVSLWDTFWAVLSGGYISRLPLASTSLPTFWSVDRDEADPGDADISLYTEYLVGTVFGAIHCAAWNSYFLSAIEMWMWRSSSLLVVSTPAVLGLVLALERRSALGSVIADALGKIAKGVLVGSFWLYPLARLFLITIPFTSLRALPPGAFVDVDWSIYIPHL</sequence>
<evidence type="ECO:0000256" key="1">
    <source>
        <dbReference type="SAM" id="Phobius"/>
    </source>
</evidence>
<dbReference type="EMBL" id="JARKIB010000128">
    <property type="protein sequence ID" value="KAJ7735206.1"/>
    <property type="molecule type" value="Genomic_DNA"/>
</dbReference>
<accession>A0AAD7I586</accession>
<dbReference type="PANTHER" id="PTHR35043:SF7">
    <property type="entry name" value="TRANSCRIPTION FACTOR DOMAIN-CONTAINING PROTEIN"/>
    <property type="match status" value="1"/>
</dbReference>
<feature type="non-terminal residue" evidence="2">
    <location>
        <position position="1"/>
    </location>
</feature>
<organism evidence="2 3">
    <name type="scientific">Mycena metata</name>
    <dbReference type="NCBI Taxonomy" id="1033252"/>
    <lineage>
        <taxon>Eukaryota</taxon>
        <taxon>Fungi</taxon>
        <taxon>Dikarya</taxon>
        <taxon>Basidiomycota</taxon>
        <taxon>Agaricomycotina</taxon>
        <taxon>Agaricomycetes</taxon>
        <taxon>Agaricomycetidae</taxon>
        <taxon>Agaricales</taxon>
        <taxon>Marasmiineae</taxon>
        <taxon>Mycenaceae</taxon>
        <taxon>Mycena</taxon>
    </lineage>
</organism>
<protein>
    <submittedName>
        <fullName evidence="2">Uncharacterized protein</fullName>
    </submittedName>
</protein>
<evidence type="ECO:0000313" key="2">
    <source>
        <dbReference type="EMBL" id="KAJ7735206.1"/>
    </source>
</evidence>
<feature type="transmembrane region" description="Helical" evidence="1">
    <location>
        <begin position="244"/>
        <end position="264"/>
    </location>
</feature>
<gene>
    <name evidence="2" type="ORF">B0H16DRAFT_1327155</name>
</gene>
<keyword evidence="1" id="KW-1133">Transmembrane helix</keyword>
<dbReference type="PANTHER" id="PTHR35043">
    <property type="entry name" value="TRANSCRIPTION FACTOR DOMAIN-CONTAINING PROTEIN"/>
    <property type="match status" value="1"/>
</dbReference>
<reference evidence="2" key="1">
    <citation type="submission" date="2023-03" db="EMBL/GenBank/DDBJ databases">
        <title>Massive genome expansion in bonnet fungi (Mycena s.s.) driven by repeated elements and novel gene families across ecological guilds.</title>
        <authorList>
            <consortium name="Lawrence Berkeley National Laboratory"/>
            <person name="Harder C.B."/>
            <person name="Miyauchi S."/>
            <person name="Viragh M."/>
            <person name="Kuo A."/>
            <person name="Thoen E."/>
            <person name="Andreopoulos B."/>
            <person name="Lu D."/>
            <person name="Skrede I."/>
            <person name="Drula E."/>
            <person name="Henrissat B."/>
            <person name="Morin E."/>
            <person name="Kohler A."/>
            <person name="Barry K."/>
            <person name="LaButti K."/>
            <person name="Morin E."/>
            <person name="Salamov A."/>
            <person name="Lipzen A."/>
            <person name="Mereny Z."/>
            <person name="Hegedus B."/>
            <person name="Baldrian P."/>
            <person name="Stursova M."/>
            <person name="Weitz H."/>
            <person name="Taylor A."/>
            <person name="Grigoriev I.V."/>
            <person name="Nagy L.G."/>
            <person name="Martin F."/>
            <person name="Kauserud H."/>
        </authorList>
    </citation>
    <scope>NUCLEOTIDE SEQUENCE</scope>
    <source>
        <strain evidence="2">CBHHK182m</strain>
    </source>
</reference>
<keyword evidence="3" id="KW-1185">Reference proteome</keyword>